<dbReference type="EMBL" id="QMKK01000033">
    <property type="protein sequence ID" value="RAX41118.1"/>
    <property type="molecule type" value="Genomic_DNA"/>
</dbReference>
<sequence length="101" mass="11694">MNDFGVMRHPWAVILAIFFVFLRFIQSSVDEELQVIIASMLHQSFNLEMGFPEIGLVVSANYAVADTWDYERLERHQLTANACPCDTGRFDRDRQLLTIEI</sequence>
<proteinExistence type="predicted"/>
<evidence type="ECO:0000313" key="2">
    <source>
        <dbReference type="Proteomes" id="UP000251205"/>
    </source>
</evidence>
<evidence type="ECO:0000313" key="1">
    <source>
        <dbReference type="EMBL" id="RAX41118.1"/>
    </source>
</evidence>
<dbReference type="Proteomes" id="UP000251205">
    <property type="component" value="Unassembled WGS sequence"/>
</dbReference>
<gene>
    <name evidence="1" type="ORF">DQ393_13150</name>
</gene>
<organism evidence="1 2">
    <name type="scientific">Rhizobium tropici</name>
    <dbReference type="NCBI Taxonomy" id="398"/>
    <lineage>
        <taxon>Bacteria</taxon>
        <taxon>Pseudomonadati</taxon>
        <taxon>Pseudomonadota</taxon>
        <taxon>Alphaproteobacteria</taxon>
        <taxon>Hyphomicrobiales</taxon>
        <taxon>Rhizobiaceae</taxon>
        <taxon>Rhizobium/Agrobacterium group</taxon>
        <taxon>Rhizobium</taxon>
    </lineage>
</organism>
<reference evidence="1 2" key="1">
    <citation type="submission" date="2018-06" db="EMBL/GenBank/DDBJ databases">
        <title>Whole Genome Sequence of an efficient microsymbiont, Rhizobium tropici.</title>
        <authorList>
            <person name="Srinivasan R."/>
            <person name="Singh H.V."/>
            <person name="Srivastava R."/>
            <person name="Kumari B."/>
            <person name="Radhakrishna A."/>
        </authorList>
    </citation>
    <scope>NUCLEOTIDE SEQUENCE [LARGE SCALE GENOMIC DNA]</scope>
    <source>
        <strain evidence="1 2">IGFRI Rhizo-19</strain>
    </source>
</reference>
<accession>A0A329YDX4</accession>
<comment type="caution">
    <text evidence="1">The sequence shown here is derived from an EMBL/GenBank/DDBJ whole genome shotgun (WGS) entry which is preliminary data.</text>
</comment>
<name>A0A329YDX4_RHITR</name>
<protein>
    <submittedName>
        <fullName evidence="1">Uncharacterized protein</fullName>
    </submittedName>
</protein>
<dbReference type="AlphaFoldDB" id="A0A329YDX4"/>